<evidence type="ECO:0000313" key="7">
    <source>
        <dbReference type="Proteomes" id="UP000326202"/>
    </source>
</evidence>
<sequence>MTVPAREGRADFRGYQTWYRVTGDLKSGKPPVVILHGGPGAAHNYTDSFKRLAERGRAVVHYDQLGCGLSTHLPEKGADFWTVQLFLDELDNLLAHLGMATSYHVIGQSWGGMLGAEHAVRRPKGMRSIVIADSPPSMVLWVQEANKLRDALPAEVQATLLKHEKAGTTNSPEYATAMRVFYDRHVCRVTPWPDEVAKSFAQIEADPTVYFTMNGPSEFHVVGTLKNWTIVDRLDRITAPVLLISGRHDEATPAVVQPFKDKIKQARWEIFEQSSHMPHVEETERCMKVVGDFLDQHDR</sequence>
<dbReference type="KEGG" id="htq:FRZ44_27060"/>
<dbReference type="GO" id="GO:0006508">
    <property type="term" value="P:proteolysis"/>
    <property type="evidence" value="ECO:0007669"/>
    <property type="project" value="InterPro"/>
</dbReference>
<feature type="active site" description="Nucleophile" evidence="4">
    <location>
        <position position="109"/>
    </location>
</feature>
<accession>A0A5J6MRB0</accession>
<proteinExistence type="inferred from homology"/>
<dbReference type="SUPFAM" id="SSF53474">
    <property type="entry name" value="alpha/beta-Hydrolases"/>
    <property type="match status" value="1"/>
</dbReference>
<dbReference type="PRINTS" id="PR00793">
    <property type="entry name" value="PROAMNOPTASE"/>
</dbReference>
<dbReference type="InterPro" id="IPR050228">
    <property type="entry name" value="Carboxylesterase_BioH"/>
</dbReference>
<keyword evidence="2 3" id="KW-0378">Hydrolase</keyword>
<feature type="domain" description="AB hydrolase-1" evidence="5">
    <location>
        <begin position="30"/>
        <end position="282"/>
    </location>
</feature>
<dbReference type="OrthoDB" id="9796770at2"/>
<organism evidence="6 7">
    <name type="scientific">Hypericibacter terrae</name>
    <dbReference type="NCBI Taxonomy" id="2602015"/>
    <lineage>
        <taxon>Bacteria</taxon>
        <taxon>Pseudomonadati</taxon>
        <taxon>Pseudomonadota</taxon>
        <taxon>Alphaproteobacteria</taxon>
        <taxon>Rhodospirillales</taxon>
        <taxon>Dongiaceae</taxon>
        <taxon>Hypericibacter</taxon>
    </lineage>
</organism>
<gene>
    <name evidence="6" type="ORF">FRZ44_27060</name>
</gene>
<dbReference type="GO" id="GO:0008233">
    <property type="term" value="F:peptidase activity"/>
    <property type="evidence" value="ECO:0007669"/>
    <property type="project" value="InterPro"/>
</dbReference>
<dbReference type="PANTHER" id="PTHR43194:SF2">
    <property type="entry name" value="PEROXISOMAL MEMBRANE PROTEIN LPX1"/>
    <property type="match status" value="1"/>
</dbReference>
<evidence type="ECO:0000256" key="4">
    <source>
        <dbReference type="PIRSR" id="PIRSR005539-1"/>
    </source>
</evidence>
<comment type="similarity">
    <text evidence="1 3">Belongs to the peptidase S33 family.</text>
</comment>
<reference evidence="6 7" key="1">
    <citation type="submission" date="2019-08" db="EMBL/GenBank/DDBJ databases">
        <title>Hyperibacter terrae gen. nov., sp. nov. and Hyperibacter viscosus sp. nov., two new members in the family Rhodospirillaceae isolated from the rhizosphere of Hypericum perforatum.</title>
        <authorList>
            <person name="Noviana Z."/>
        </authorList>
    </citation>
    <scope>NUCLEOTIDE SEQUENCE [LARGE SCALE GENOMIC DNA]</scope>
    <source>
        <strain evidence="6 7">R5913</strain>
    </source>
</reference>
<feature type="active site" evidence="4">
    <location>
        <position position="249"/>
    </location>
</feature>
<evidence type="ECO:0000259" key="5">
    <source>
        <dbReference type="Pfam" id="PF00561"/>
    </source>
</evidence>
<dbReference type="InterPro" id="IPR005945">
    <property type="entry name" value="Pro_imino_pep"/>
</dbReference>
<evidence type="ECO:0000256" key="2">
    <source>
        <dbReference type="ARBA" id="ARBA00022801"/>
    </source>
</evidence>
<dbReference type="Gene3D" id="3.40.50.1820">
    <property type="entry name" value="alpha/beta hydrolase"/>
    <property type="match status" value="1"/>
</dbReference>
<dbReference type="EMBL" id="CP042906">
    <property type="protein sequence ID" value="QEX17406.1"/>
    <property type="molecule type" value="Genomic_DNA"/>
</dbReference>
<protein>
    <submittedName>
        <fullName evidence="6">Amino acid amidase</fullName>
    </submittedName>
</protein>
<dbReference type="PANTHER" id="PTHR43194">
    <property type="entry name" value="HYDROLASE ALPHA/BETA FOLD FAMILY"/>
    <property type="match status" value="1"/>
</dbReference>
<name>A0A5J6MRB0_9PROT</name>
<dbReference type="AlphaFoldDB" id="A0A5J6MRB0"/>
<dbReference type="InterPro" id="IPR000073">
    <property type="entry name" value="AB_hydrolase_1"/>
</dbReference>
<dbReference type="NCBIfam" id="TIGR01250">
    <property type="entry name" value="pro_imino_pep_2"/>
    <property type="match status" value="1"/>
</dbReference>
<dbReference type="Pfam" id="PF00561">
    <property type="entry name" value="Abhydrolase_1"/>
    <property type="match status" value="1"/>
</dbReference>
<feature type="active site" description="Proton donor" evidence="4">
    <location>
        <position position="276"/>
    </location>
</feature>
<dbReference type="Proteomes" id="UP000326202">
    <property type="component" value="Chromosome"/>
</dbReference>
<evidence type="ECO:0000256" key="1">
    <source>
        <dbReference type="ARBA" id="ARBA00010088"/>
    </source>
</evidence>
<dbReference type="PIRSF" id="PIRSF005539">
    <property type="entry name" value="Pept_S33_TRI_F1"/>
    <property type="match status" value="1"/>
</dbReference>
<dbReference type="InterPro" id="IPR029058">
    <property type="entry name" value="AB_hydrolase_fold"/>
</dbReference>
<evidence type="ECO:0000256" key="3">
    <source>
        <dbReference type="PIRNR" id="PIRNR005539"/>
    </source>
</evidence>
<dbReference type="InterPro" id="IPR002410">
    <property type="entry name" value="Peptidase_S33"/>
</dbReference>
<dbReference type="RefSeq" id="WP_151177674.1">
    <property type="nucleotide sequence ID" value="NZ_CP042906.1"/>
</dbReference>
<evidence type="ECO:0000313" key="6">
    <source>
        <dbReference type="EMBL" id="QEX17406.1"/>
    </source>
</evidence>
<keyword evidence="7" id="KW-1185">Reference proteome</keyword>